<dbReference type="InterPro" id="IPR002401">
    <property type="entry name" value="Cyt_P450_E_grp-I"/>
</dbReference>
<dbReference type="PANTHER" id="PTHR24305:SF166">
    <property type="entry name" value="CYTOCHROME P450 12A4, MITOCHONDRIAL-RELATED"/>
    <property type="match status" value="1"/>
</dbReference>
<dbReference type="Pfam" id="PF00067">
    <property type="entry name" value="p450"/>
    <property type="match status" value="2"/>
</dbReference>
<accession>A0ABV7EV94</accession>
<organism evidence="2 3">
    <name type="scientific">Salinisphaera aquimarina</name>
    <dbReference type="NCBI Taxonomy" id="2094031"/>
    <lineage>
        <taxon>Bacteria</taxon>
        <taxon>Pseudomonadati</taxon>
        <taxon>Pseudomonadota</taxon>
        <taxon>Gammaproteobacteria</taxon>
        <taxon>Salinisphaerales</taxon>
        <taxon>Salinisphaeraceae</taxon>
        <taxon>Salinisphaera</taxon>
    </lineage>
</organism>
<dbReference type="InterPro" id="IPR036396">
    <property type="entry name" value="Cyt_P450_sf"/>
</dbReference>
<evidence type="ECO:0000256" key="1">
    <source>
        <dbReference type="ARBA" id="ARBA00010617"/>
    </source>
</evidence>
<dbReference type="Proteomes" id="UP001595462">
    <property type="component" value="Unassembled WGS sequence"/>
</dbReference>
<gene>
    <name evidence="2" type="ORF">ACFOSU_18355</name>
</gene>
<dbReference type="EMBL" id="JBHRSS010000009">
    <property type="protein sequence ID" value="MFC3105836.1"/>
    <property type="molecule type" value="Genomic_DNA"/>
</dbReference>
<dbReference type="InterPro" id="IPR050121">
    <property type="entry name" value="Cytochrome_P450_monoxygenase"/>
</dbReference>
<dbReference type="PRINTS" id="PR00385">
    <property type="entry name" value="P450"/>
</dbReference>
<dbReference type="SUPFAM" id="SSF48264">
    <property type="entry name" value="Cytochrome P450"/>
    <property type="match status" value="1"/>
</dbReference>
<dbReference type="InterPro" id="IPR001128">
    <property type="entry name" value="Cyt_P450"/>
</dbReference>
<keyword evidence="3" id="KW-1185">Reference proteome</keyword>
<sequence>MSISVSDLQHRARIAGPIARFSIGPDDATRAMLCRWHSAFGDIYRVRPDHGDAEHWVVHDPEAVQQILVRNSRNYSKGMGLDRVKILLGNGIMVSEADFWARQRRLIQPAFKPRALADFNAMIFDENVVLAKRWSQFAAAREPLDVAAEISELTLVIVLKSIFGEDYADLIAGGANPFALLSEAPERNLRFAARFHRLRKVVESIIDKRLGAPRQPFDFLGHMLAARSRDGEAMTHRELVDEVLTLIVAGHETTASALAWGWYLIATHPEVGATLQAAADAIDMDALRRDGGHRNDAFAWFDATVNETLRLYPPGWLLSRRALAPDRLGGYDIEPGTQLFISPYVLHRHGDYWQDPECFDPTRFIDGEQPAHRFAYVPFAAGPRHCVGEQMALTEMRVHLAVMIRAFTPCYVAAHPPQIESHINLRPADGVRLQLISQ</sequence>
<evidence type="ECO:0000313" key="3">
    <source>
        <dbReference type="Proteomes" id="UP001595462"/>
    </source>
</evidence>
<comment type="caution">
    <text evidence="2">The sequence shown here is derived from an EMBL/GenBank/DDBJ whole genome shotgun (WGS) entry which is preliminary data.</text>
</comment>
<dbReference type="PANTHER" id="PTHR24305">
    <property type="entry name" value="CYTOCHROME P450"/>
    <property type="match status" value="1"/>
</dbReference>
<reference evidence="3" key="1">
    <citation type="journal article" date="2019" name="Int. J. Syst. Evol. Microbiol.">
        <title>The Global Catalogue of Microorganisms (GCM) 10K type strain sequencing project: providing services to taxonomists for standard genome sequencing and annotation.</title>
        <authorList>
            <consortium name="The Broad Institute Genomics Platform"/>
            <consortium name="The Broad Institute Genome Sequencing Center for Infectious Disease"/>
            <person name="Wu L."/>
            <person name="Ma J."/>
        </authorList>
    </citation>
    <scope>NUCLEOTIDE SEQUENCE [LARGE SCALE GENOMIC DNA]</scope>
    <source>
        <strain evidence="3">KCTC 52640</strain>
    </source>
</reference>
<dbReference type="Gene3D" id="1.10.630.10">
    <property type="entry name" value="Cytochrome P450"/>
    <property type="match status" value="1"/>
</dbReference>
<dbReference type="RefSeq" id="WP_380691391.1">
    <property type="nucleotide sequence ID" value="NZ_JBHRSS010000009.1"/>
</dbReference>
<comment type="similarity">
    <text evidence="1">Belongs to the cytochrome P450 family.</text>
</comment>
<name>A0ABV7EV94_9GAMM</name>
<proteinExistence type="inferred from homology"/>
<dbReference type="PRINTS" id="PR00463">
    <property type="entry name" value="EP450I"/>
</dbReference>
<protein>
    <submittedName>
        <fullName evidence="2">Cytochrome P450</fullName>
    </submittedName>
</protein>
<evidence type="ECO:0000313" key="2">
    <source>
        <dbReference type="EMBL" id="MFC3105836.1"/>
    </source>
</evidence>